<organism evidence="1">
    <name type="scientific">viral metagenome</name>
    <dbReference type="NCBI Taxonomy" id="1070528"/>
    <lineage>
        <taxon>unclassified sequences</taxon>
        <taxon>metagenomes</taxon>
        <taxon>organismal metagenomes</taxon>
    </lineage>
</organism>
<dbReference type="EMBL" id="MN739968">
    <property type="protein sequence ID" value="QHT80393.1"/>
    <property type="molecule type" value="Genomic_DNA"/>
</dbReference>
<dbReference type="AlphaFoldDB" id="A0A6C0HK73"/>
<reference evidence="1" key="1">
    <citation type="journal article" date="2020" name="Nature">
        <title>Giant virus diversity and host interactions through global metagenomics.</title>
        <authorList>
            <person name="Schulz F."/>
            <person name="Roux S."/>
            <person name="Paez-Espino D."/>
            <person name="Jungbluth S."/>
            <person name="Walsh D.A."/>
            <person name="Denef V.J."/>
            <person name="McMahon K.D."/>
            <person name="Konstantinidis K.T."/>
            <person name="Eloe-Fadrosh E.A."/>
            <person name="Kyrpides N.C."/>
            <person name="Woyke T."/>
        </authorList>
    </citation>
    <scope>NUCLEOTIDE SEQUENCE</scope>
    <source>
        <strain evidence="1">GVMAG-M-3300023184-120</strain>
    </source>
</reference>
<proteinExistence type="predicted"/>
<name>A0A6C0HK73_9ZZZZ</name>
<sequence length="216" mass="24767">MTEVSREKTQIFIEKAKRKHCDKFIYTPTVYVKSTEVVDIICPVIGHGVFSQTPKVHLRGNGCQKCGKNFRYGTSTFIERAIVVHNGLYEYPDTNYINNHTKITIKCKRHGDFEQNPANHLNGNGCPLCKYEKVGNIKRKLNQTFIEEAAEIHLHEYDYSDVEYEGDSVPVTIICYKEGHGPFKQTPRSHLKGHGCQKCANCYTMTKEEFIEKAQT</sequence>
<protein>
    <submittedName>
        <fullName evidence="1">Uncharacterized protein</fullName>
    </submittedName>
</protein>
<evidence type="ECO:0000313" key="1">
    <source>
        <dbReference type="EMBL" id="QHT80393.1"/>
    </source>
</evidence>
<accession>A0A6C0HK73</accession>